<dbReference type="Proteomes" id="UP001172386">
    <property type="component" value="Unassembled WGS sequence"/>
</dbReference>
<sequence length="193" mass="21265">MCRTKPTHLRTTLTYDKLHPEATSSGNRVCAWLGKLPNFTSWEDSFDTAVDVERMKNWFAGDADIGEKVERGGRKRKLEETSGKDVETGDRKKVRKIGARVEDLRLEKVVVDLTLEDAVDDEVQVLKTTKKKTVVGEVVGASTGGGQTEKKHKGVKAGLCRRVVVESGFQESRTNARHDVNAGNVSGKAIEVV</sequence>
<evidence type="ECO:0000313" key="1">
    <source>
        <dbReference type="EMBL" id="KAJ9654231.1"/>
    </source>
</evidence>
<dbReference type="EMBL" id="JAPDRQ010000127">
    <property type="protein sequence ID" value="KAJ9654231.1"/>
    <property type="molecule type" value="Genomic_DNA"/>
</dbReference>
<evidence type="ECO:0000313" key="2">
    <source>
        <dbReference type="Proteomes" id="UP001172386"/>
    </source>
</evidence>
<keyword evidence="2" id="KW-1185">Reference proteome</keyword>
<reference evidence="1" key="1">
    <citation type="submission" date="2022-10" db="EMBL/GenBank/DDBJ databases">
        <title>Culturing micro-colonial fungi from biological soil crusts in the Mojave desert and describing Neophaeococcomyces mojavensis, and introducing the new genera and species Taxawa tesnikishii.</title>
        <authorList>
            <person name="Kurbessoian T."/>
            <person name="Stajich J.E."/>
        </authorList>
    </citation>
    <scope>NUCLEOTIDE SEQUENCE</scope>
    <source>
        <strain evidence="1">JES_112</strain>
    </source>
</reference>
<gene>
    <name evidence="1" type="ORF">H2198_006691</name>
</gene>
<accession>A0ACC3A294</accession>
<name>A0ACC3A294_9EURO</name>
<comment type="caution">
    <text evidence="1">The sequence shown here is derived from an EMBL/GenBank/DDBJ whole genome shotgun (WGS) entry which is preliminary data.</text>
</comment>
<protein>
    <submittedName>
        <fullName evidence="1">Uncharacterized protein</fullName>
    </submittedName>
</protein>
<organism evidence="1 2">
    <name type="scientific">Neophaeococcomyces mojaviensis</name>
    <dbReference type="NCBI Taxonomy" id="3383035"/>
    <lineage>
        <taxon>Eukaryota</taxon>
        <taxon>Fungi</taxon>
        <taxon>Dikarya</taxon>
        <taxon>Ascomycota</taxon>
        <taxon>Pezizomycotina</taxon>
        <taxon>Eurotiomycetes</taxon>
        <taxon>Chaetothyriomycetidae</taxon>
        <taxon>Chaetothyriales</taxon>
        <taxon>Chaetothyriales incertae sedis</taxon>
        <taxon>Neophaeococcomyces</taxon>
    </lineage>
</organism>
<proteinExistence type="predicted"/>